<dbReference type="GO" id="GO:0005884">
    <property type="term" value="C:actin filament"/>
    <property type="evidence" value="ECO:0007669"/>
    <property type="project" value="TreeGrafter"/>
</dbReference>
<dbReference type="PANTHER" id="PTHR45691:SF6">
    <property type="entry name" value="PROTEIN DIAPHANOUS"/>
    <property type="match status" value="1"/>
</dbReference>
<keyword evidence="2" id="KW-1133">Transmembrane helix</keyword>
<feature type="region of interest" description="Disordered" evidence="1">
    <location>
        <begin position="503"/>
        <end position="525"/>
    </location>
</feature>
<organism evidence="4 5">
    <name type="scientific">Colletotrichum tanaceti</name>
    <dbReference type="NCBI Taxonomy" id="1306861"/>
    <lineage>
        <taxon>Eukaryota</taxon>
        <taxon>Fungi</taxon>
        <taxon>Dikarya</taxon>
        <taxon>Ascomycota</taxon>
        <taxon>Pezizomycotina</taxon>
        <taxon>Sordariomycetes</taxon>
        <taxon>Hypocreomycetidae</taxon>
        <taxon>Glomerellales</taxon>
        <taxon>Glomerellaceae</taxon>
        <taxon>Colletotrichum</taxon>
        <taxon>Colletotrichum destructivum species complex</taxon>
    </lineage>
</organism>
<keyword evidence="3" id="KW-0732">Signal</keyword>
<keyword evidence="5" id="KW-1185">Reference proteome</keyword>
<feature type="region of interest" description="Disordered" evidence="1">
    <location>
        <begin position="612"/>
        <end position="649"/>
    </location>
</feature>
<comment type="caution">
    <text evidence="4">The sequence shown here is derived from an EMBL/GenBank/DDBJ whole genome shotgun (WGS) entry which is preliminary data.</text>
</comment>
<dbReference type="PANTHER" id="PTHR45691">
    <property type="entry name" value="PROTEIN DIAPHANOUS"/>
    <property type="match status" value="1"/>
</dbReference>
<feature type="compositionally biased region" description="Basic residues" evidence="1">
    <location>
        <begin position="451"/>
        <end position="463"/>
    </location>
</feature>
<keyword evidence="2" id="KW-0472">Membrane</keyword>
<feature type="region of interest" description="Disordered" evidence="1">
    <location>
        <begin position="148"/>
        <end position="217"/>
    </location>
</feature>
<dbReference type="EMBL" id="PJEX01000083">
    <property type="protein sequence ID" value="TKW55892.1"/>
    <property type="molecule type" value="Genomic_DNA"/>
</dbReference>
<feature type="compositionally biased region" description="Basic residues" evidence="1">
    <location>
        <begin position="290"/>
        <end position="301"/>
    </location>
</feature>
<feature type="compositionally biased region" description="Pro residues" evidence="1">
    <location>
        <begin position="316"/>
        <end position="344"/>
    </location>
</feature>
<feature type="compositionally biased region" description="Basic and acidic residues" evidence="1">
    <location>
        <begin position="187"/>
        <end position="204"/>
    </location>
</feature>
<dbReference type="STRING" id="1306861.A0A4U6XK19"/>
<protein>
    <submittedName>
        <fullName evidence="4">Uncharacterized protein</fullName>
    </submittedName>
</protein>
<evidence type="ECO:0000256" key="3">
    <source>
        <dbReference type="SAM" id="SignalP"/>
    </source>
</evidence>
<keyword evidence="2" id="KW-0812">Transmembrane</keyword>
<dbReference type="GO" id="GO:0030041">
    <property type="term" value="P:actin filament polymerization"/>
    <property type="evidence" value="ECO:0007669"/>
    <property type="project" value="TreeGrafter"/>
</dbReference>
<feature type="region of interest" description="Disordered" evidence="1">
    <location>
        <begin position="287"/>
        <end position="418"/>
    </location>
</feature>
<gene>
    <name evidence="4" type="ORF">CTA1_10972</name>
</gene>
<evidence type="ECO:0000313" key="4">
    <source>
        <dbReference type="EMBL" id="TKW55892.1"/>
    </source>
</evidence>
<feature type="compositionally biased region" description="Basic and acidic residues" evidence="1">
    <location>
        <begin position="158"/>
        <end position="168"/>
    </location>
</feature>
<accession>A0A4U6XK19</accession>
<feature type="compositionally biased region" description="Pro residues" evidence="1">
    <location>
        <begin position="355"/>
        <end position="380"/>
    </location>
</feature>
<sequence>MRGLAQALLLLAPVLVGAAPYRIGMEKADQRASSLLTPPPPPIACTLRLQVLEAPSPCTYPSIKVNDIPLSQGGHTLGRGTFAGDHDGTTFTASWASACAGDEQLLRFTLESLAGRSLGSDLAFVVLFRQTAPAAIINVVGDIRLSDRRPLPGAKALPEFDHRDPRPGDDEDGLLENPPFPPPPHHRVGDHPDNHPGDHRDGDHRHRPSGRPASPEHDEHVLAELRELNCLRHQLHALKHAIREKEFRLALDHGVVPHRGGGRHLAFKKCDSLKCLVETLMRRVGGVGGFRRKGEGRRHGGPGREHGNHANGTQTLPPPPPPPGFCHCAPPSPEGPPEGPPEPPKGPHRGHLEGSPPPSFDDPHRGPPGPPGAPLPGPPPDFEHEHPLGAEGSQHRRPHPHGAHPHHGPPSPPHDPRVPLPMKIAAAFFFLVGILALLHTAVSCRDAARPERKHPRRARRRRDHREARNEAFKASLANLWSRMFADRLGPGAGFDDEEKRAFLSGGTADRPSSPSLSSPDEGDFETVESMTSEIAEFRNTATLVTEMVAAEERRQRMMREPRQDQERQQRLQMPVRGGPGAAVSPPSPTAAFAEYTGDDVLPAYDENAPSVIVSDGFSSYSPGSTGYVPGASSDATSSNIDSVLGDPKN</sequence>
<dbReference type="Proteomes" id="UP000310108">
    <property type="component" value="Unassembled WGS sequence"/>
</dbReference>
<evidence type="ECO:0000313" key="5">
    <source>
        <dbReference type="Proteomes" id="UP000310108"/>
    </source>
</evidence>
<feature type="transmembrane region" description="Helical" evidence="2">
    <location>
        <begin position="424"/>
        <end position="444"/>
    </location>
</feature>
<evidence type="ECO:0000256" key="2">
    <source>
        <dbReference type="SAM" id="Phobius"/>
    </source>
</evidence>
<name>A0A4U6XK19_9PEZI</name>
<proteinExistence type="predicted"/>
<feature type="signal peptide" evidence="3">
    <location>
        <begin position="1"/>
        <end position="18"/>
    </location>
</feature>
<dbReference type="InterPro" id="IPR051412">
    <property type="entry name" value="Formin_Homology_Diaphanous_sf"/>
</dbReference>
<feature type="region of interest" description="Disordered" evidence="1">
    <location>
        <begin position="444"/>
        <end position="468"/>
    </location>
</feature>
<feature type="chain" id="PRO_5020238885" evidence="3">
    <location>
        <begin position="19"/>
        <end position="649"/>
    </location>
</feature>
<feature type="region of interest" description="Disordered" evidence="1">
    <location>
        <begin position="574"/>
        <end position="593"/>
    </location>
</feature>
<reference evidence="4 5" key="1">
    <citation type="journal article" date="2019" name="PLoS ONE">
        <title>Comparative genome analysis indicates high evolutionary potential of pathogenicity genes in Colletotrichum tanaceti.</title>
        <authorList>
            <person name="Lelwala R.V."/>
            <person name="Korhonen P.K."/>
            <person name="Young N.D."/>
            <person name="Scott J.B."/>
            <person name="Ades P.A."/>
            <person name="Gasser R.B."/>
            <person name="Taylor P.W.J."/>
        </authorList>
    </citation>
    <scope>NUCLEOTIDE SEQUENCE [LARGE SCALE GENOMIC DNA]</scope>
    <source>
        <strain evidence="4">BRIP57314</strain>
    </source>
</reference>
<feature type="compositionally biased region" description="Basic residues" evidence="1">
    <location>
        <begin position="395"/>
        <end position="407"/>
    </location>
</feature>
<evidence type="ECO:0000256" key="1">
    <source>
        <dbReference type="SAM" id="MobiDB-lite"/>
    </source>
</evidence>
<dbReference type="AlphaFoldDB" id="A0A4U6XK19"/>